<dbReference type="InterPro" id="IPR000160">
    <property type="entry name" value="GGDEF_dom"/>
</dbReference>
<dbReference type="Proteomes" id="UP000653056">
    <property type="component" value="Unassembled WGS sequence"/>
</dbReference>
<protein>
    <recommendedName>
        <fullName evidence="1">diguanylate cyclase</fullName>
        <ecNumber evidence="1">2.7.7.65</ecNumber>
    </recommendedName>
</protein>
<dbReference type="InterPro" id="IPR013976">
    <property type="entry name" value="HDOD"/>
</dbReference>
<dbReference type="Pfam" id="PF00990">
    <property type="entry name" value="GGDEF"/>
    <property type="match status" value="1"/>
</dbReference>
<evidence type="ECO:0000256" key="3">
    <source>
        <dbReference type="SAM" id="Coils"/>
    </source>
</evidence>
<dbReference type="PANTHER" id="PTHR45138:SF9">
    <property type="entry name" value="DIGUANYLATE CYCLASE DGCM-RELATED"/>
    <property type="match status" value="1"/>
</dbReference>
<dbReference type="SUPFAM" id="SSF109604">
    <property type="entry name" value="HD-domain/PDEase-like"/>
    <property type="match status" value="1"/>
</dbReference>
<evidence type="ECO:0000313" key="6">
    <source>
        <dbReference type="EMBL" id="GGX77916.1"/>
    </source>
</evidence>
<feature type="domain" description="GGDEF" evidence="4">
    <location>
        <begin position="374"/>
        <end position="509"/>
    </location>
</feature>
<feature type="coiled-coil region" evidence="3">
    <location>
        <begin position="305"/>
        <end position="343"/>
    </location>
</feature>
<accession>A0ABQ2YAD8</accession>
<dbReference type="EMBL" id="BMXS01000001">
    <property type="protein sequence ID" value="GGX77916.1"/>
    <property type="molecule type" value="Genomic_DNA"/>
</dbReference>
<sequence length="515" mass="56938">MPSSQPQPVSPSGIVTLPAELKTRLQDCPTLPSLPNVVMQVIALARSPDASLHDLAHSLEQDPALTARLLALANSVLYSPAKATESCVGAVSRLGLDATLSVALGFGLIKGHDRRHAWRLNYDHFWQRSLVSALASHRLATQTERRDTGSLFTIALLQDIGMLALDATLPELYAELPTQADDHSIVIELERQHLGCDHACVGAWLADQWGLPERLVDGIANSHATLSTCSHQNRCIIAASLIADAWLSTTPAIPFADLLPRLLHHLEFDSANLGNLLTALESDLPSLARLFEITQPPAFDSHQALLEAKQLLHAHNLRLNEALEQQRQELEYLRHRHELLDHRIRFDALTGLYNRAYLEELLNELFLTAKRERSALAVIFIDLDHFKQLNDRYGHRLGDEVLENFAELLRGLLSTQVQGGRYGGEEFLLILPDAPVKQAKLVAETMSRRLADTPMATVDGRTIHVTASIGIAHMGCNEFENAHDLIHVADQGMYMAKRGGRARISHFSPAAGKRQ</sequence>
<name>A0ABQ2YAD8_9GAMM</name>
<dbReference type="CDD" id="cd01949">
    <property type="entry name" value="GGDEF"/>
    <property type="match status" value="1"/>
</dbReference>
<evidence type="ECO:0000313" key="7">
    <source>
        <dbReference type="Proteomes" id="UP000653056"/>
    </source>
</evidence>
<dbReference type="PROSITE" id="PS50887">
    <property type="entry name" value="GGDEF"/>
    <property type="match status" value="1"/>
</dbReference>
<evidence type="ECO:0000259" key="5">
    <source>
        <dbReference type="PROSITE" id="PS51833"/>
    </source>
</evidence>
<keyword evidence="3" id="KW-0175">Coiled coil</keyword>
<dbReference type="RefSeq" id="WP_189464942.1">
    <property type="nucleotide sequence ID" value="NZ_BMXS01000001.1"/>
</dbReference>
<dbReference type="Pfam" id="PF08668">
    <property type="entry name" value="HDOD"/>
    <property type="match status" value="1"/>
</dbReference>
<organism evidence="6 7">
    <name type="scientific">Litchfieldella qijiaojingensis</name>
    <dbReference type="NCBI Taxonomy" id="980347"/>
    <lineage>
        <taxon>Bacteria</taxon>
        <taxon>Pseudomonadati</taxon>
        <taxon>Pseudomonadota</taxon>
        <taxon>Gammaproteobacteria</taxon>
        <taxon>Oceanospirillales</taxon>
        <taxon>Halomonadaceae</taxon>
        <taxon>Litchfieldella</taxon>
    </lineage>
</organism>
<evidence type="ECO:0000256" key="1">
    <source>
        <dbReference type="ARBA" id="ARBA00012528"/>
    </source>
</evidence>
<dbReference type="InterPro" id="IPR050469">
    <property type="entry name" value="Diguanylate_Cyclase"/>
</dbReference>
<evidence type="ECO:0000259" key="4">
    <source>
        <dbReference type="PROSITE" id="PS50887"/>
    </source>
</evidence>
<proteinExistence type="predicted"/>
<dbReference type="SMART" id="SM00267">
    <property type="entry name" value="GGDEF"/>
    <property type="match status" value="1"/>
</dbReference>
<dbReference type="PROSITE" id="PS51833">
    <property type="entry name" value="HDOD"/>
    <property type="match status" value="1"/>
</dbReference>
<comment type="caution">
    <text evidence="6">The sequence shown here is derived from an EMBL/GenBank/DDBJ whole genome shotgun (WGS) entry which is preliminary data.</text>
</comment>
<dbReference type="EC" id="2.7.7.65" evidence="1"/>
<dbReference type="Gene3D" id="1.10.3210.10">
    <property type="entry name" value="Hypothetical protein af1432"/>
    <property type="match status" value="1"/>
</dbReference>
<gene>
    <name evidence="6" type="ORF">GCM10007160_01430</name>
</gene>
<dbReference type="NCBIfam" id="TIGR00254">
    <property type="entry name" value="GGDEF"/>
    <property type="match status" value="1"/>
</dbReference>
<dbReference type="Gene3D" id="3.30.70.270">
    <property type="match status" value="1"/>
</dbReference>
<dbReference type="PANTHER" id="PTHR45138">
    <property type="entry name" value="REGULATORY COMPONENTS OF SENSORY TRANSDUCTION SYSTEM"/>
    <property type="match status" value="1"/>
</dbReference>
<dbReference type="InterPro" id="IPR029787">
    <property type="entry name" value="Nucleotide_cyclase"/>
</dbReference>
<evidence type="ECO:0000256" key="2">
    <source>
        <dbReference type="ARBA" id="ARBA00034247"/>
    </source>
</evidence>
<dbReference type="InterPro" id="IPR043128">
    <property type="entry name" value="Rev_trsase/Diguanyl_cyclase"/>
</dbReference>
<comment type="catalytic activity">
    <reaction evidence="2">
        <text>2 GTP = 3',3'-c-di-GMP + 2 diphosphate</text>
        <dbReference type="Rhea" id="RHEA:24898"/>
        <dbReference type="ChEBI" id="CHEBI:33019"/>
        <dbReference type="ChEBI" id="CHEBI:37565"/>
        <dbReference type="ChEBI" id="CHEBI:58805"/>
        <dbReference type="EC" id="2.7.7.65"/>
    </reaction>
</comment>
<keyword evidence="7" id="KW-1185">Reference proteome</keyword>
<reference evidence="7" key="1">
    <citation type="journal article" date="2019" name="Int. J. Syst. Evol. Microbiol.">
        <title>The Global Catalogue of Microorganisms (GCM) 10K type strain sequencing project: providing services to taxonomists for standard genome sequencing and annotation.</title>
        <authorList>
            <consortium name="The Broad Institute Genomics Platform"/>
            <consortium name="The Broad Institute Genome Sequencing Center for Infectious Disease"/>
            <person name="Wu L."/>
            <person name="Ma J."/>
        </authorList>
    </citation>
    <scope>NUCLEOTIDE SEQUENCE [LARGE SCALE GENOMIC DNA]</scope>
    <source>
        <strain evidence="7">KCTC 22228</strain>
    </source>
</reference>
<dbReference type="SUPFAM" id="SSF55073">
    <property type="entry name" value="Nucleotide cyclase"/>
    <property type="match status" value="1"/>
</dbReference>
<feature type="domain" description="HDOD" evidence="5">
    <location>
        <begin position="31"/>
        <end position="225"/>
    </location>
</feature>